<evidence type="ECO:0000313" key="1">
    <source>
        <dbReference type="EMBL" id="KAH7954865.1"/>
    </source>
</evidence>
<dbReference type="EMBL" id="CM023473">
    <property type="protein sequence ID" value="KAH7954865.1"/>
    <property type="molecule type" value="Genomic_DNA"/>
</dbReference>
<gene>
    <name evidence="1" type="ORF">HPB49_022329</name>
</gene>
<name>A0ACB8D064_DERSI</name>
<proteinExistence type="predicted"/>
<organism evidence="1 2">
    <name type="scientific">Dermacentor silvarum</name>
    <name type="common">Tick</name>
    <dbReference type="NCBI Taxonomy" id="543639"/>
    <lineage>
        <taxon>Eukaryota</taxon>
        <taxon>Metazoa</taxon>
        <taxon>Ecdysozoa</taxon>
        <taxon>Arthropoda</taxon>
        <taxon>Chelicerata</taxon>
        <taxon>Arachnida</taxon>
        <taxon>Acari</taxon>
        <taxon>Parasitiformes</taxon>
        <taxon>Ixodida</taxon>
        <taxon>Ixodoidea</taxon>
        <taxon>Ixodidae</taxon>
        <taxon>Rhipicephalinae</taxon>
        <taxon>Dermacentor</taxon>
    </lineage>
</organism>
<evidence type="ECO:0000313" key="2">
    <source>
        <dbReference type="Proteomes" id="UP000821865"/>
    </source>
</evidence>
<dbReference type="Proteomes" id="UP000821865">
    <property type="component" value="Chromosome 4"/>
</dbReference>
<keyword evidence="2" id="KW-1185">Reference proteome</keyword>
<protein>
    <submittedName>
        <fullName evidence="1">Uncharacterized protein</fullName>
    </submittedName>
</protein>
<comment type="caution">
    <text evidence="1">The sequence shown here is derived from an EMBL/GenBank/DDBJ whole genome shotgun (WGS) entry which is preliminary data.</text>
</comment>
<reference evidence="1" key="1">
    <citation type="submission" date="2020-05" db="EMBL/GenBank/DDBJ databases">
        <title>Large-scale comparative analyses of tick genomes elucidate their genetic diversity and vector capacities.</title>
        <authorList>
            <person name="Jia N."/>
            <person name="Wang J."/>
            <person name="Shi W."/>
            <person name="Du L."/>
            <person name="Sun Y."/>
            <person name="Zhan W."/>
            <person name="Jiang J."/>
            <person name="Wang Q."/>
            <person name="Zhang B."/>
            <person name="Ji P."/>
            <person name="Sakyi L.B."/>
            <person name="Cui X."/>
            <person name="Yuan T."/>
            <person name="Jiang B."/>
            <person name="Yang W."/>
            <person name="Lam T.T.-Y."/>
            <person name="Chang Q."/>
            <person name="Ding S."/>
            <person name="Wang X."/>
            <person name="Zhu J."/>
            <person name="Ruan X."/>
            <person name="Zhao L."/>
            <person name="Wei J."/>
            <person name="Que T."/>
            <person name="Du C."/>
            <person name="Cheng J."/>
            <person name="Dai P."/>
            <person name="Han X."/>
            <person name="Huang E."/>
            <person name="Gao Y."/>
            <person name="Liu J."/>
            <person name="Shao H."/>
            <person name="Ye R."/>
            <person name="Li L."/>
            <person name="Wei W."/>
            <person name="Wang X."/>
            <person name="Wang C."/>
            <person name="Yang T."/>
            <person name="Huo Q."/>
            <person name="Li W."/>
            <person name="Guo W."/>
            <person name="Chen H."/>
            <person name="Zhou L."/>
            <person name="Ni X."/>
            <person name="Tian J."/>
            <person name="Zhou Y."/>
            <person name="Sheng Y."/>
            <person name="Liu T."/>
            <person name="Pan Y."/>
            <person name="Xia L."/>
            <person name="Li J."/>
            <person name="Zhao F."/>
            <person name="Cao W."/>
        </authorList>
    </citation>
    <scope>NUCLEOTIDE SEQUENCE</scope>
    <source>
        <strain evidence="1">Dsil-2018</strain>
    </source>
</reference>
<sequence>MAICRSPYVIRIKCPRDHSRYFDHRYREKVASAGCSGCDILLGLRGGVLRRLCWLLVVAFLVGLTLREWARVFGEYDQYRVYTSVHYDTQASLPFPDVTVCNVNPLRRSALCKDRQLARREGLPDRVWWRECAEPATYYEPNLEDAALQSELWLWMARKKRLNRSVVRTMGHQLRHMLIGCRLGNNDCMQARPNADCAGTLPRTPPYMAVTALRGYDPTTLAWKNVPASTPEDSVPPTDIVDEGLFTVMTLRKRRQQSNTAKASDTDKAKSAKTPPKKTSRVSWRPAAMPRTAAEDFTIVLKPRVTVDLKAAFQPGELGAKLASYANATNSDCISVWPIWAQNIIVVSTNDINTANLLSREFSLKTSQGPLPMIGHAKISGEVCRGVITVQEQETSSSLKAKIHWRGGNIAFIRKLGKTSVALLTFEGHHVPRFVHYNSVVTPVREYKRTIPACYCCGTVGHRPELCPHPNDQRCGHCGQVVGASEEGMTPHECKPSCLVCGEEHLTGSPACKAKFRRLQQTGGQHGGRGSPQQRPKPKTSDVTPEGRQPGATNQTTKTNQQVPHPPKTSQASQKTSSKTPDQGAPVFQAGEFPPLTSGGAPRHPAKKTSSQVGSWAGAASSSHSPSPTSSPEFLVLKQELAALRAQNAQLLVKIATL</sequence>
<accession>A0ACB8D064</accession>